<comment type="similarity">
    <text evidence="1">Belongs to the EMC8/EMC9 family.</text>
</comment>
<dbReference type="GO" id="GO:0072546">
    <property type="term" value="C:EMC complex"/>
    <property type="evidence" value="ECO:0007669"/>
    <property type="project" value="InterPro"/>
</dbReference>
<evidence type="ECO:0000256" key="1">
    <source>
        <dbReference type="ARBA" id="ARBA00007461"/>
    </source>
</evidence>
<accession>A0A9N9QHF3</accession>
<protein>
    <recommendedName>
        <fullName evidence="2">MPN domain-containing protein</fullName>
    </recommendedName>
</protein>
<dbReference type="InterPro" id="IPR005366">
    <property type="entry name" value="EMC8/9"/>
</dbReference>
<dbReference type="OrthoDB" id="194468at2759"/>
<dbReference type="EMBL" id="OU892282">
    <property type="protein sequence ID" value="CAG9770563.1"/>
    <property type="molecule type" value="Genomic_DNA"/>
</dbReference>
<dbReference type="Proteomes" id="UP001152799">
    <property type="component" value="Chromosome 6"/>
</dbReference>
<proteinExistence type="inferred from homology"/>
<dbReference type="AlphaFoldDB" id="A0A9N9QHF3"/>
<dbReference type="Pfam" id="PF03665">
    <property type="entry name" value="UPF0172"/>
    <property type="match status" value="1"/>
</dbReference>
<sequence length="203" mass="22663">MSDVKFSARAFCKMLLHAIKYPHCAINGVLLAKSHTVSTNNKEIEFVDAVPLFHISINLTPMAEIALMQIDELASTRGLIIAGYYAANENLRDNTFEKAYNRIAEKISANCNPAYIVVINNTKFVNIPDVSALKVAQLADGGNFKLIEEQRVSLVPSETTPQALMGLMQEKAFNDLVDFDNHLDDISLDWMNVQLNKSIEEFL</sequence>
<dbReference type="PANTHER" id="PTHR12941:SF10">
    <property type="entry name" value="ER MEMBRANE PROTEIN COMPLEX SUBUNIT 8_9 HOMOLOG"/>
    <property type="match status" value="1"/>
</dbReference>
<keyword evidence="4" id="KW-1185">Reference proteome</keyword>
<evidence type="ECO:0000313" key="4">
    <source>
        <dbReference type="Proteomes" id="UP001152799"/>
    </source>
</evidence>
<name>A0A9N9QHF3_9CUCU</name>
<dbReference type="PROSITE" id="PS50249">
    <property type="entry name" value="MPN"/>
    <property type="match status" value="1"/>
</dbReference>
<gene>
    <name evidence="3" type="ORF">CEUTPL_LOCUS11015</name>
</gene>
<dbReference type="InterPro" id="IPR037518">
    <property type="entry name" value="MPN"/>
</dbReference>
<reference evidence="3" key="1">
    <citation type="submission" date="2022-01" db="EMBL/GenBank/DDBJ databases">
        <authorList>
            <person name="King R."/>
        </authorList>
    </citation>
    <scope>NUCLEOTIDE SEQUENCE</scope>
</reference>
<feature type="domain" description="MPN" evidence="2">
    <location>
        <begin position="4"/>
        <end position="139"/>
    </location>
</feature>
<evidence type="ECO:0000313" key="3">
    <source>
        <dbReference type="EMBL" id="CAG9770563.1"/>
    </source>
</evidence>
<dbReference type="PANTHER" id="PTHR12941">
    <property type="entry name" value="ER MEMBRANE PROTEIN COMPLEX"/>
    <property type="match status" value="1"/>
</dbReference>
<organism evidence="3 4">
    <name type="scientific">Ceutorhynchus assimilis</name>
    <name type="common">cabbage seed weevil</name>
    <dbReference type="NCBI Taxonomy" id="467358"/>
    <lineage>
        <taxon>Eukaryota</taxon>
        <taxon>Metazoa</taxon>
        <taxon>Ecdysozoa</taxon>
        <taxon>Arthropoda</taxon>
        <taxon>Hexapoda</taxon>
        <taxon>Insecta</taxon>
        <taxon>Pterygota</taxon>
        <taxon>Neoptera</taxon>
        <taxon>Endopterygota</taxon>
        <taxon>Coleoptera</taxon>
        <taxon>Polyphaga</taxon>
        <taxon>Cucujiformia</taxon>
        <taxon>Curculionidae</taxon>
        <taxon>Ceutorhynchinae</taxon>
        <taxon>Ceutorhynchus</taxon>
    </lineage>
</organism>
<dbReference type="CDD" id="cd08060">
    <property type="entry name" value="MPN_UPF0172"/>
    <property type="match status" value="1"/>
</dbReference>
<evidence type="ECO:0000259" key="2">
    <source>
        <dbReference type="PROSITE" id="PS50249"/>
    </source>
</evidence>